<comment type="caution">
    <text evidence="1">The sequence shown here is derived from an EMBL/GenBank/DDBJ whole genome shotgun (WGS) entry which is preliminary data.</text>
</comment>
<gene>
    <name evidence="1" type="ORF">LOK49_LG12G01409</name>
</gene>
<reference evidence="1 2" key="1">
    <citation type="journal article" date="2022" name="Plant J.">
        <title>Chromosome-level genome of Camellia lanceoleosa provides a valuable resource for understanding genome evolution and self-incompatibility.</title>
        <authorList>
            <person name="Gong W."/>
            <person name="Xiao S."/>
            <person name="Wang L."/>
            <person name="Liao Z."/>
            <person name="Chang Y."/>
            <person name="Mo W."/>
            <person name="Hu G."/>
            <person name="Li W."/>
            <person name="Zhao G."/>
            <person name="Zhu H."/>
            <person name="Hu X."/>
            <person name="Ji K."/>
            <person name="Xiang X."/>
            <person name="Song Q."/>
            <person name="Yuan D."/>
            <person name="Jin S."/>
            <person name="Zhang L."/>
        </authorList>
    </citation>
    <scope>NUCLEOTIDE SEQUENCE [LARGE SCALE GENOMIC DNA]</scope>
    <source>
        <strain evidence="1">SQ_2022a</strain>
    </source>
</reference>
<accession>A0ACC0FSK8</accession>
<proteinExistence type="predicted"/>
<name>A0ACC0FSK8_9ERIC</name>
<sequence>MALWKVLSTSSLAVQVSLTWLQIAMSRSAALIIVHMATPFVSRRKSTSPSFYTLCSSVSAENLEHVDHNGFTISTEDGSSATFISDLADAVIESLPYVGAMAVSNLEAQQVRLWTFIFKTWN</sequence>
<dbReference type="Proteomes" id="UP001060215">
    <property type="component" value="Chromosome 13"/>
</dbReference>
<organism evidence="1 2">
    <name type="scientific">Camellia lanceoleosa</name>
    <dbReference type="NCBI Taxonomy" id="1840588"/>
    <lineage>
        <taxon>Eukaryota</taxon>
        <taxon>Viridiplantae</taxon>
        <taxon>Streptophyta</taxon>
        <taxon>Embryophyta</taxon>
        <taxon>Tracheophyta</taxon>
        <taxon>Spermatophyta</taxon>
        <taxon>Magnoliopsida</taxon>
        <taxon>eudicotyledons</taxon>
        <taxon>Gunneridae</taxon>
        <taxon>Pentapetalae</taxon>
        <taxon>asterids</taxon>
        <taxon>Ericales</taxon>
        <taxon>Theaceae</taxon>
        <taxon>Camellia</taxon>
    </lineage>
</organism>
<evidence type="ECO:0000313" key="2">
    <source>
        <dbReference type="Proteomes" id="UP001060215"/>
    </source>
</evidence>
<evidence type="ECO:0000313" key="1">
    <source>
        <dbReference type="EMBL" id="KAI7991674.1"/>
    </source>
</evidence>
<protein>
    <submittedName>
        <fullName evidence="1">Uncharacterized protein</fullName>
    </submittedName>
</protein>
<keyword evidence="2" id="KW-1185">Reference proteome</keyword>
<dbReference type="EMBL" id="CM045770">
    <property type="protein sequence ID" value="KAI7991674.1"/>
    <property type="molecule type" value="Genomic_DNA"/>
</dbReference>